<evidence type="ECO:0000256" key="7">
    <source>
        <dbReference type="HAMAP-Rule" id="MF_00017"/>
    </source>
</evidence>
<keyword evidence="6 7" id="KW-0234">DNA repair</keyword>
<dbReference type="InterPro" id="IPR034137">
    <property type="entry name" value="TOPRIM_RecR"/>
</dbReference>
<feature type="domain" description="Toprim" evidence="9">
    <location>
        <begin position="80"/>
        <end position="176"/>
    </location>
</feature>
<evidence type="ECO:0000313" key="10">
    <source>
        <dbReference type="EMBL" id="OGM03730.1"/>
    </source>
</evidence>
<dbReference type="GO" id="GO:0006281">
    <property type="term" value="P:DNA repair"/>
    <property type="evidence" value="ECO:0007669"/>
    <property type="project" value="UniProtKB-UniRule"/>
</dbReference>
<sequence>MSLTPSLDRLIHQLQKLPGVGPKNAQRLAIFMFKKGADFSRDLSEAIVEMASSVRYCGVCFGICESDVCEICSNNLRDHGKICVVEKPTDVFHIEATGQYNGVYHVLNGLISPLEYLTIDKLNIRSLVSKLNADDCTVGEIVFALPPKVEGDATMALIKKMIKRPFEISRLAQGIPTGCEIEHIDSMTLARALNNRHQMDADKKAVNPAPGDSSQGVHQTKLIQ</sequence>
<dbReference type="Gene3D" id="1.10.8.420">
    <property type="entry name" value="RecR Domain 1"/>
    <property type="match status" value="1"/>
</dbReference>
<evidence type="ECO:0000256" key="4">
    <source>
        <dbReference type="ARBA" id="ARBA00022833"/>
    </source>
</evidence>
<dbReference type="NCBIfam" id="TIGR00615">
    <property type="entry name" value="recR"/>
    <property type="match status" value="1"/>
</dbReference>
<dbReference type="SMART" id="SM00493">
    <property type="entry name" value="TOPRIM"/>
    <property type="match status" value="1"/>
</dbReference>
<comment type="function">
    <text evidence="7">May play a role in DNA repair. It seems to be involved in an RecBC-independent recombinational process of DNA repair. It may act with RecF and RecO.</text>
</comment>
<dbReference type="STRING" id="1817813.A2008_08745"/>
<dbReference type="InterPro" id="IPR015967">
    <property type="entry name" value="Rcmb_RecR_Znf"/>
</dbReference>
<evidence type="ECO:0000256" key="5">
    <source>
        <dbReference type="ARBA" id="ARBA00023172"/>
    </source>
</evidence>
<dbReference type="Pfam" id="PF13662">
    <property type="entry name" value="Toprim_4"/>
    <property type="match status" value="1"/>
</dbReference>
<name>A0A1F7WLM6_9BACT</name>
<keyword evidence="5 7" id="KW-0233">DNA recombination</keyword>
<organism evidence="10 11">
    <name type="scientific">Candidatus Wallbacteria bacterium GWC2_49_35</name>
    <dbReference type="NCBI Taxonomy" id="1817813"/>
    <lineage>
        <taxon>Bacteria</taxon>
        <taxon>Candidatus Walliibacteriota</taxon>
    </lineage>
</organism>
<evidence type="ECO:0000259" key="9">
    <source>
        <dbReference type="PROSITE" id="PS50880"/>
    </source>
</evidence>
<dbReference type="GO" id="GO:0008270">
    <property type="term" value="F:zinc ion binding"/>
    <property type="evidence" value="ECO:0007669"/>
    <property type="project" value="UniProtKB-KW"/>
</dbReference>
<comment type="similarity">
    <text evidence="7">Belongs to the RecR family.</text>
</comment>
<dbReference type="AlphaFoldDB" id="A0A1F7WLM6"/>
<evidence type="ECO:0000256" key="6">
    <source>
        <dbReference type="ARBA" id="ARBA00023204"/>
    </source>
</evidence>
<proteinExistence type="inferred from homology"/>
<evidence type="ECO:0000256" key="2">
    <source>
        <dbReference type="ARBA" id="ARBA00022763"/>
    </source>
</evidence>
<dbReference type="CDD" id="cd01025">
    <property type="entry name" value="TOPRIM_recR"/>
    <property type="match status" value="1"/>
</dbReference>
<dbReference type="PANTHER" id="PTHR30446">
    <property type="entry name" value="RECOMBINATION PROTEIN RECR"/>
    <property type="match status" value="1"/>
</dbReference>
<keyword evidence="2 7" id="KW-0227">DNA damage</keyword>
<dbReference type="HAMAP" id="MF_00017">
    <property type="entry name" value="RecR"/>
    <property type="match status" value="1"/>
</dbReference>
<dbReference type="InterPro" id="IPR000093">
    <property type="entry name" value="DNA_Rcmb_RecR"/>
</dbReference>
<evidence type="ECO:0000256" key="1">
    <source>
        <dbReference type="ARBA" id="ARBA00022723"/>
    </source>
</evidence>
<dbReference type="Gene3D" id="3.40.1360.10">
    <property type="match status" value="1"/>
</dbReference>
<feature type="region of interest" description="Disordered" evidence="8">
    <location>
        <begin position="203"/>
        <end position="224"/>
    </location>
</feature>
<evidence type="ECO:0000313" key="11">
    <source>
        <dbReference type="Proteomes" id="UP000178735"/>
    </source>
</evidence>
<keyword evidence="1 7" id="KW-0479">Metal-binding</keyword>
<dbReference type="Proteomes" id="UP000178735">
    <property type="component" value="Unassembled WGS sequence"/>
</dbReference>
<accession>A0A1F7WLM6</accession>
<keyword evidence="4 7" id="KW-0862">Zinc</keyword>
<evidence type="ECO:0000256" key="8">
    <source>
        <dbReference type="SAM" id="MobiDB-lite"/>
    </source>
</evidence>
<reference evidence="10 11" key="1">
    <citation type="journal article" date="2016" name="Nat. Commun.">
        <title>Thousands of microbial genomes shed light on interconnected biogeochemical processes in an aquifer system.</title>
        <authorList>
            <person name="Anantharaman K."/>
            <person name="Brown C.T."/>
            <person name="Hug L.A."/>
            <person name="Sharon I."/>
            <person name="Castelle C.J."/>
            <person name="Probst A.J."/>
            <person name="Thomas B.C."/>
            <person name="Singh A."/>
            <person name="Wilkins M.J."/>
            <person name="Karaoz U."/>
            <person name="Brodie E.L."/>
            <person name="Williams K.H."/>
            <person name="Hubbard S.S."/>
            <person name="Banfield J.F."/>
        </authorList>
    </citation>
    <scope>NUCLEOTIDE SEQUENCE [LARGE SCALE GENOMIC DNA]</scope>
</reference>
<protein>
    <recommendedName>
        <fullName evidence="7">Recombination protein RecR</fullName>
    </recommendedName>
</protein>
<evidence type="ECO:0000256" key="3">
    <source>
        <dbReference type="ARBA" id="ARBA00022771"/>
    </source>
</evidence>
<dbReference type="GO" id="GO:0006310">
    <property type="term" value="P:DNA recombination"/>
    <property type="evidence" value="ECO:0007669"/>
    <property type="project" value="UniProtKB-UniRule"/>
</dbReference>
<comment type="caution">
    <text evidence="10">The sequence shown here is derived from an EMBL/GenBank/DDBJ whole genome shotgun (WGS) entry which is preliminary data.</text>
</comment>
<gene>
    <name evidence="7" type="primary">recR</name>
    <name evidence="10" type="ORF">A2008_08745</name>
</gene>
<dbReference type="Pfam" id="PF21175">
    <property type="entry name" value="RecR_C"/>
    <property type="match status" value="1"/>
</dbReference>
<dbReference type="InterPro" id="IPR023627">
    <property type="entry name" value="Rcmb_RecR"/>
</dbReference>
<dbReference type="InterPro" id="IPR006171">
    <property type="entry name" value="TOPRIM_dom"/>
</dbReference>
<dbReference type="GO" id="GO:0003677">
    <property type="term" value="F:DNA binding"/>
    <property type="evidence" value="ECO:0007669"/>
    <property type="project" value="UniProtKB-UniRule"/>
</dbReference>
<dbReference type="PANTHER" id="PTHR30446:SF0">
    <property type="entry name" value="RECOMBINATION PROTEIN RECR"/>
    <property type="match status" value="1"/>
</dbReference>
<dbReference type="Pfam" id="PF21176">
    <property type="entry name" value="RecR_HhH"/>
    <property type="match status" value="1"/>
</dbReference>
<feature type="zinc finger region" description="C4-type" evidence="7">
    <location>
        <begin position="57"/>
        <end position="72"/>
    </location>
</feature>
<dbReference type="EMBL" id="MGFH01000157">
    <property type="protein sequence ID" value="OGM03730.1"/>
    <property type="molecule type" value="Genomic_DNA"/>
</dbReference>
<dbReference type="PROSITE" id="PS50880">
    <property type="entry name" value="TOPRIM"/>
    <property type="match status" value="1"/>
</dbReference>
<keyword evidence="3 7" id="KW-0863">Zinc-finger</keyword>
<feature type="compositionally biased region" description="Polar residues" evidence="8">
    <location>
        <begin position="212"/>
        <end position="224"/>
    </location>
</feature>
<dbReference type="SUPFAM" id="SSF111304">
    <property type="entry name" value="Recombination protein RecR"/>
    <property type="match status" value="1"/>
</dbReference>
<dbReference type="Pfam" id="PF02132">
    <property type="entry name" value="RecR_ZnF"/>
    <property type="match status" value="1"/>
</dbReference>
<dbReference type="PROSITE" id="PS01300">
    <property type="entry name" value="RECR"/>
    <property type="match status" value="1"/>
</dbReference>